<protein>
    <recommendedName>
        <fullName evidence="4">Gag-like protein</fullName>
    </recommendedName>
</protein>
<name>A0AAV9Z1W6_9AGAR</name>
<feature type="region of interest" description="Disordered" evidence="1">
    <location>
        <begin position="145"/>
        <end position="212"/>
    </location>
</feature>
<accession>A0AAV9Z1W6</accession>
<dbReference type="AlphaFoldDB" id="A0AAV9Z1W6"/>
<comment type="caution">
    <text evidence="2">The sequence shown here is derived from an EMBL/GenBank/DDBJ whole genome shotgun (WGS) entry which is preliminary data.</text>
</comment>
<feature type="compositionally biased region" description="Basic and acidic residues" evidence="1">
    <location>
        <begin position="50"/>
        <end position="63"/>
    </location>
</feature>
<evidence type="ECO:0000256" key="1">
    <source>
        <dbReference type="SAM" id="MobiDB-lite"/>
    </source>
</evidence>
<evidence type="ECO:0000313" key="3">
    <source>
        <dbReference type="Proteomes" id="UP001362999"/>
    </source>
</evidence>
<feature type="region of interest" description="Disordered" evidence="1">
    <location>
        <begin position="1"/>
        <end position="76"/>
    </location>
</feature>
<organism evidence="2 3">
    <name type="scientific">Favolaschia claudopus</name>
    <dbReference type="NCBI Taxonomy" id="2862362"/>
    <lineage>
        <taxon>Eukaryota</taxon>
        <taxon>Fungi</taxon>
        <taxon>Dikarya</taxon>
        <taxon>Basidiomycota</taxon>
        <taxon>Agaricomycotina</taxon>
        <taxon>Agaricomycetes</taxon>
        <taxon>Agaricomycetidae</taxon>
        <taxon>Agaricales</taxon>
        <taxon>Marasmiineae</taxon>
        <taxon>Mycenaceae</taxon>
        <taxon>Favolaschia</taxon>
    </lineage>
</organism>
<feature type="compositionally biased region" description="Pro residues" evidence="1">
    <location>
        <begin position="150"/>
        <end position="167"/>
    </location>
</feature>
<dbReference type="Proteomes" id="UP001362999">
    <property type="component" value="Unassembled WGS sequence"/>
</dbReference>
<keyword evidence="3" id="KW-1185">Reference proteome</keyword>
<evidence type="ECO:0000313" key="2">
    <source>
        <dbReference type="EMBL" id="KAK6968956.1"/>
    </source>
</evidence>
<sequence>MQRRRPGPAPSQRQVPAHSPKTGDRRPRSPDPFLAPKEGEQSPHSITKSPHTDRVIKRGRTTDDATPARAISPTPPFLEVPADWQDILRINPKCSQGYTALDKMRIAVQALALAKRYHDDNSLLPKYMPHILQAFRELRNLIEPEEQRPSAPPPRLVIPDPPTPSPPTNALATKAAPEQAPTAKQPSKPKHPAAPVKRSAAKPQQRTSPSTRLIVDLTGISPTKTPHPESLCKALNSNLDGRLAVTAVNTTRNGNLILHASAPACSADTLAGRRALIWTTLMPLLGITDPAEPPMYPADPWHKVVFHQVPLPESGTLPSPRDFIREIARRNQLPGTQYRIGNVRFLHRQDKVPQGKSSVRVDFMDEADARRFLRNGMFLFGSHCQASRYKPRVTSSGRPPGGPPPAK</sequence>
<proteinExistence type="predicted"/>
<reference evidence="2 3" key="1">
    <citation type="journal article" date="2024" name="J Genomics">
        <title>Draft genome sequencing and assembly of Favolaschia claudopus CIRM-BRFM 2984 isolated from oak limbs.</title>
        <authorList>
            <person name="Navarro D."/>
            <person name="Drula E."/>
            <person name="Chaduli D."/>
            <person name="Cazenave R."/>
            <person name="Ahrendt S."/>
            <person name="Wang J."/>
            <person name="Lipzen A."/>
            <person name="Daum C."/>
            <person name="Barry K."/>
            <person name="Grigoriev I.V."/>
            <person name="Favel A."/>
            <person name="Rosso M.N."/>
            <person name="Martin F."/>
        </authorList>
    </citation>
    <scope>NUCLEOTIDE SEQUENCE [LARGE SCALE GENOMIC DNA]</scope>
    <source>
        <strain evidence="2 3">CIRM-BRFM 2984</strain>
    </source>
</reference>
<evidence type="ECO:0008006" key="4">
    <source>
        <dbReference type="Google" id="ProtNLM"/>
    </source>
</evidence>
<dbReference type="EMBL" id="JAWWNJ010000239">
    <property type="protein sequence ID" value="KAK6968956.1"/>
    <property type="molecule type" value="Genomic_DNA"/>
</dbReference>
<feature type="compositionally biased region" description="Polar residues" evidence="1">
    <location>
        <begin position="202"/>
        <end position="211"/>
    </location>
</feature>
<gene>
    <name evidence="2" type="ORF">R3P38DRAFT_3149334</name>
</gene>